<sequence>MHVTIAARAAHYRAAMTAARSILTSLGLVLGLACLAGCQTGQSGQAGQAGQTGPGTPAGTAGTPAKGTRFPEHGALISAACAPDGPGEICDTVARDLTQSEWQQFAPETPYTRTCGR</sequence>
<comment type="caution">
    <text evidence="3">The sequence shown here is derived from an EMBL/GenBank/DDBJ whole genome shotgun (WGS) entry which is preliminary data.</text>
</comment>
<keyword evidence="4" id="KW-1185">Reference proteome</keyword>
<feature type="chain" id="PRO_5039114731" description="Collagen-like protein" evidence="2">
    <location>
        <begin position="37"/>
        <end position="117"/>
    </location>
</feature>
<dbReference type="Proteomes" id="UP000265768">
    <property type="component" value="Unassembled WGS sequence"/>
</dbReference>
<proteinExistence type="predicted"/>
<feature type="compositionally biased region" description="Low complexity" evidence="1">
    <location>
        <begin position="41"/>
        <end position="68"/>
    </location>
</feature>
<evidence type="ECO:0000313" key="3">
    <source>
        <dbReference type="EMBL" id="RJL35870.1"/>
    </source>
</evidence>
<protein>
    <recommendedName>
        <fullName evidence="5">Collagen-like protein</fullName>
    </recommendedName>
</protein>
<reference evidence="3 4" key="1">
    <citation type="submission" date="2018-09" db="EMBL/GenBank/DDBJ databases">
        <title>YIM 75507 draft genome.</title>
        <authorList>
            <person name="Tang S."/>
            <person name="Feng Y."/>
        </authorList>
    </citation>
    <scope>NUCLEOTIDE SEQUENCE [LARGE SCALE GENOMIC DNA]</scope>
    <source>
        <strain evidence="3 4">YIM 75507</strain>
    </source>
</reference>
<dbReference type="EMBL" id="QZEY01000001">
    <property type="protein sequence ID" value="RJL35870.1"/>
    <property type="molecule type" value="Genomic_DNA"/>
</dbReference>
<keyword evidence="2" id="KW-0732">Signal</keyword>
<evidence type="ECO:0008006" key="5">
    <source>
        <dbReference type="Google" id="ProtNLM"/>
    </source>
</evidence>
<feature type="signal peptide" evidence="2">
    <location>
        <begin position="1"/>
        <end position="36"/>
    </location>
</feature>
<evidence type="ECO:0000313" key="4">
    <source>
        <dbReference type="Proteomes" id="UP000265768"/>
    </source>
</evidence>
<organism evidence="3 4">
    <name type="scientific">Bailinhaonella thermotolerans</name>
    <dbReference type="NCBI Taxonomy" id="1070861"/>
    <lineage>
        <taxon>Bacteria</taxon>
        <taxon>Bacillati</taxon>
        <taxon>Actinomycetota</taxon>
        <taxon>Actinomycetes</taxon>
        <taxon>Streptosporangiales</taxon>
        <taxon>Streptosporangiaceae</taxon>
        <taxon>Bailinhaonella</taxon>
    </lineage>
</organism>
<gene>
    <name evidence="3" type="ORF">D5H75_03615</name>
</gene>
<dbReference type="AlphaFoldDB" id="A0A3A4B5G7"/>
<feature type="region of interest" description="Disordered" evidence="1">
    <location>
        <begin position="41"/>
        <end position="69"/>
    </location>
</feature>
<accession>A0A3A4B5G7</accession>
<evidence type="ECO:0000256" key="2">
    <source>
        <dbReference type="SAM" id="SignalP"/>
    </source>
</evidence>
<evidence type="ECO:0000256" key="1">
    <source>
        <dbReference type="SAM" id="MobiDB-lite"/>
    </source>
</evidence>
<name>A0A3A4B5G7_9ACTN</name>